<name>A0A5P8K305_9ACTN</name>
<dbReference type="Proteomes" id="UP000327294">
    <property type="component" value="Chromosome"/>
</dbReference>
<dbReference type="AlphaFoldDB" id="A0A5P8K305"/>
<gene>
    <name evidence="1" type="ORF">F9278_15760</name>
</gene>
<evidence type="ECO:0000313" key="2">
    <source>
        <dbReference type="Proteomes" id="UP000327294"/>
    </source>
</evidence>
<evidence type="ECO:0000313" key="1">
    <source>
        <dbReference type="EMBL" id="QFQ97424.1"/>
    </source>
</evidence>
<organism evidence="1 2">
    <name type="scientific">Streptomyces phaeolivaceus</name>
    <dbReference type="NCBI Taxonomy" id="2653200"/>
    <lineage>
        <taxon>Bacteria</taxon>
        <taxon>Bacillati</taxon>
        <taxon>Actinomycetota</taxon>
        <taxon>Actinomycetes</taxon>
        <taxon>Kitasatosporales</taxon>
        <taxon>Streptomycetaceae</taxon>
        <taxon>Streptomyces</taxon>
    </lineage>
</organism>
<dbReference type="InterPro" id="IPR058007">
    <property type="entry name" value="Gp5.9"/>
</dbReference>
<keyword evidence="2" id="KW-1185">Reference proteome</keyword>
<sequence>MSLKDTARSAAILSTLHTAIGDQLKDAKKELEAGLKTAKAETGTQKISLTLDDGGPDIGSVSLVQPKAAAAVTDPDKFTEWVRENYSGEIKRQLVTTVQPGFQKKILDQITAAGVAEWADPETGVIHEVPGVEMQGRAAHTRMTIPDAGKTAIAEAWREGRLAAALPGLAPAAIEAGEGDAAKLRQRLAELEERDAWLSSLEAAGVDNWEGYDSAREIHGGGK</sequence>
<dbReference type="RefSeq" id="WP_152168900.1">
    <property type="nucleotide sequence ID" value="NZ_CP045096.1"/>
</dbReference>
<accession>A0A5P8K305</accession>
<protein>
    <submittedName>
        <fullName evidence="1">Uncharacterized protein</fullName>
    </submittedName>
</protein>
<dbReference type="Pfam" id="PF25708">
    <property type="entry name" value="Phage_T7_Gp5_9"/>
    <property type="match status" value="1"/>
</dbReference>
<proteinExistence type="predicted"/>
<dbReference type="KEGG" id="sphv:F9278_15760"/>
<dbReference type="EMBL" id="CP045096">
    <property type="protein sequence ID" value="QFQ97424.1"/>
    <property type="molecule type" value="Genomic_DNA"/>
</dbReference>
<reference evidence="1 2" key="1">
    <citation type="submission" date="2019-10" db="EMBL/GenBank/DDBJ databases">
        <title>Streptomyces sp. strain GY16 isolated from leaves of Broussonetia papyrifera.</title>
        <authorList>
            <person name="Mo P."/>
        </authorList>
    </citation>
    <scope>NUCLEOTIDE SEQUENCE [LARGE SCALE GENOMIC DNA]</scope>
    <source>
        <strain evidence="1 2">GY16</strain>
    </source>
</reference>